<evidence type="ECO:0000313" key="2">
    <source>
        <dbReference type="EMBL" id="VTR92033.1"/>
    </source>
</evidence>
<organism evidence="3 4">
    <name type="scientific">Gemmata massiliana</name>
    <dbReference type="NCBI Taxonomy" id="1210884"/>
    <lineage>
        <taxon>Bacteria</taxon>
        <taxon>Pseudomonadati</taxon>
        <taxon>Planctomycetota</taxon>
        <taxon>Planctomycetia</taxon>
        <taxon>Gemmatales</taxon>
        <taxon>Gemmataceae</taxon>
        <taxon>Gemmata</taxon>
    </lineage>
</organism>
<reference evidence="3 4" key="1">
    <citation type="submission" date="2019-05" db="EMBL/GenBank/DDBJ databases">
        <authorList>
            <consortium name="Science for Life Laboratories"/>
        </authorList>
    </citation>
    <scope>NUCLEOTIDE SEQUENCE [LARGE SCALE GENOMIC DNA]</scope>
    <source>
        <strain evidence="3">Soil9</strain>
    </source>
</reference>
<evidence type="ECO:0000313" key="4">
    <source>
        <dbReference type="Proteomes" id="UP000464178"/>
    </source>
</evidence>
<dbReference type="EMBL" id="LR593886">
    <property type="protein sequence ID" value="VTR92110.1"/>
    <property type="molecule type" value="Genomic_DNA"/>
</dbReference>
<gene>
    <name evidence="3" type="ORF">SOIL9_56040</name>
    <name evidence="2" type="ORF">SOIL9_56810</name>
</gene>
<dbReference type="KEGG" id="gms:SOIL9_56810"/>
<accession>A0A6P2CY40</accession>
<dbReference type="InterPro" id="IPR038721">
    <property type="entry name" value="IS701-like_DDE_dom"/>
</dbReference>
<dbReference type="InterPro" id="IPR012337">
    <property type="entry name" value="RNaseH-like_sf"/>
</dbReference>
<sequence>MILPAEAHPLVQVLALHFTRPTYQRFSALLVGALVTTGRRTVANVLRTLRHLAPGHPSGYRRVLSRAPWSAVALGCAMARFLLDHVVPEGPVALVGDDAVDGHKGPHVYGKARHRDPVRSTHSYTAFRYGHTWVVLAVLVKFPFATRPWALPVLIDLYRSAEDDRNRRHRTPARIMCVLLRVVLARFPERAVVFAGDSGYGTHEVARFCYRHRDRLTLVRKAHPDANVFDPPPPYTGKGRPRVKGQRRLKPRQAVGAVTTFTRLEVGWYGGGKRTVETLEGTGLWYKGGCGLVPVRWVFVRDTSGTHRDEYFFTTDPNLTPTAVIAAYCGRWNIETTFQEVRAEFGPETTRGWREKTVLRAAPCLFGLHTVVALLFHALPSAKRVGAVSWPGKATVTFSDALCAVRRWLWDEPILPQAGADAALDKLPAAVRELLLTTLAPAA</sequence>
<feature type="domain" description="Transposase IS701-like DDE" evidence="1">
    <location>
        <begin position="17"/>
        <end position="273"/>
    </location>
</feature>
<name>A0A6P2CY40_9BACT</name>
<proteinExistence type="predicted"/>
<dbReference type="Pfam" id="PF13546">
    <property type="entry name" value="DDE_5"/>
    <property type="match status" value="1"/>
</dbReference>
<dbReference type="KEGG" id="gms:SOIL9_56040"/>
<dbReference type="Proteomes" id="UP000464178">
    <property type="component" value="Chromosome"/>
</dbReference>
<dbReference type="AlphaFoldDB" id="A0A6P2CY40"/>
<evidence type="ECO:0000313" key="3">
    <source>
        <dbReference type="EMBL" id="VTR92110.1"/>
    </source>
</evidence>
<keyword evidence="4" id="KW-1185">Reference proteome</keyword>
<evidence type="ECO:0000259" key="1">
    <source>
        <dbReference type="Pfam" id="PF13546"/>
    </source>
</evidence>
<dbReference type="RefSeq" id="WP_162666957.1">
    <property type="nucleotide sequence ID" value="NZ_LR593886.1"/>
</dbReference>
<protein>
    <submittedName>
        <fullName evidence="2 3">Transposase family protein</fullName>
    </submittedName>
</protein>
<dbReference type="EMBL" id="LR593886">
    <property type="protein sequence ID" value="VTR92033.1"/>
    <property type="molecule type" value="Genomic_DNA"/>
</dbReference>
<dbReference type="SUPFAM" id="SSF53098">
    <property type="entry name" value="Ribonuclease H-like"/>
    <property type="match status" value="1"/>
</dbReference>